<evidence type="ECO:0000256" key="2">
    <source>
        <dbReference type="ARBA" id="ARBA00022840"/>
    </source>
</evidence>
<organism evidence="5 6">
    <name type="scientific">Salinihabitans flavidus</name>
    <dbReference type="NCBI Taxonomy" id="569882"/>
    <lineage>
        <taxon>Bacteria</taxon>
        <taxon>Pseudomonadati</taxon>
        <taxon>Pseudomonadota</taxon>
        <taxon>Alphaproteobacteria</taxon>
        <taxon>Rhodobacterales</taxon>
        <taxon>Roseobacteraceae</taxon>
        <taxon>Salinihabitans</taxon>
    </lineage>
</organism>
<dbReference type="PANTHER" id="PTHR43384:SF6">
    <property type="entry name" value="SEPTUM SITE-DETERMINING PROTEIN MIND HOMOLOG, CHLOROPLASTIC"/>
    <property type="match status" value="1"/>
</dbReference>
<dbReference type="GO" id="GO:0016887">
    <property type="term" value="F:ATP hydrolysis activity"/>
    <property type="evidence" value="ECO:0007669"/>
    <property type="project" value="TreeGrafter"/>
</dbReference>
<accession>A0A1H8VTJ0</accession>
<feature type="region of interest" description="Disordered" evidence="3">
    <location>
        <begin position="379"/>
        <end position="405"/>
    </location>
</feature>
<feature type="region of interest" description="Disordered" evidence="3">
    <location>
        <begin position="1"/>
        <end position="22"/>
    </location>
</feature>
<evidence type="ECO:0000313" key="6">
    <source>
        <dbReference type="Proteomes" id="UP000198893"/>
    </source>
</evidence>
<dbReference type="GO" id="GO:0005524">
    <property type="term" value="F:ATP binding"/>
    <property type="evidence" value="ECO:0007669"/>
    <property type="project" value="UniProtKB-KW"/>
</dbReference>
<keyword evidence="2" id="KW-0067">ATP-binding</keyword>
<dbReference type="SUPFAM" id="SSF52540">
    <property type="entry name" value="P-loop containing nucleoside triphosphate hydrolases"/>
    <property type="match status" value="1"/>
</dbReference>
<evidence type="ECO:0000256" key="1">
    <source>
        <dbReference type="ARBA" id="ARBA00022741"/>
    </source>
</evidence>
<dbReference type="Proteomes" id="UP000198893">
    <property type="component" value="Unassembled WGS sequence"/>
</dbReference>
<dbReference type="RefSeq" id="WP_093120430.1">
    <property type="nucleotide sequence ID" value="NZ_FODS01000034.1"/>
</dbReference>
<evidence type="ECO:0000259" key="4">
    <source>
        <dbReference type="Pfam" id="PF13614"/>
    </source>
</evidence>
<protein>
    <submittedName>
        <fullName evidence="5">Pilus assembly protein CpaE</fullName>
    </submittedName>
</protein>
<sequence length="416" mass="45182">MKHAAILINEGPLEDPRETPSGARVPHLSAAAFCLTAATRGAIERASGDRRLTRVKTEVSDGGIAQVCRIFETRRTPSLLVIEIATTGEPLLRELDALAEICDPETKVVLIGTQNDIGLYRTLMERGIAEYLVGTITPLAYVATVQRLFAQEAETKLGKVFAFIGANGGVGASTLAQNVAWTIAEEQASPTLLLDLDFRFGSAAVNLDLKSVMGLEKYIGDVEKLDAALLDQLIVRRGKYLSVLPGFDDALCDVETAPDAIERLIEIARTSFPYVVLDLPHDWSLGSLDALTLADEVIVVASPDLPNLRNARAIMERLRALRPNDAPTQVVLNTCRMPRRKEIPADKFAKGIDVLTCATITFDPATFGAAATDGRTIREQAPRSKAQGSVRDLAQSLTGRGKTRRRGRLRRLLGFD</sequence>
<dbReference type="GO" id="GO:0005829">
    <property type="term" value="C:cytosol"/>
    <property type="evidence" value="ECO:0007669"/>
    <property type="project" value="TreeGrafter"/>
</dbReference>
<dbReference type="PANTHER" id="PTHR43384">
    <property type="entry name" value="SEPTUM SITE-DETERMINING PROTEIN MIND HOMOLOG, CHLOROPLASTIC-RELATED"/>
    <property type="match status" value="1"/>
</dbReference>
<evidence type="ECO:0000256" key="3">
    <source>
        <dbReference type="SAM" id="MobiDB-lite"/>
    </source>
</evidence>
<dbReference type="InterPro" id="IPR027417">
    <property type="entry name" value="P-loop_NTPase"/>
</dbReference>
<dbReference type="OrthoDB" id="8281972at2"/>
<keyword evidence="6" id="KW-1185">Reference proteome</keyword>
<dbReference type="InterPro" id="IPR025669">
    <property type="entry name" value="AAA_dom"/>
</dbReference>
<name>A0A1H8VTJ0_9RHOB</name>
<dbReference type="EMBL" id="FODS01000034">
    <property type="protein sequence ID" value="SEP18742.1"/>
    <property type="molecule type" value="Genomic_DNA"/>
</dbReference>
<keyword evidence="1" id="KW-0547">Nucleotide-binding</keyword>
<dbReference type="GO" id="GO:0051782">
    <property type="term" value="P:negative regulation of cell division"/>
    <property type="evidence" value="ECO:0007669"/>
    <property type="project" value="TreeGrafter"/>
</dbReference>
<evidence type="ECO:0000313" key="5">
    <source>
        <dbReference type="EMBL" id="SEP18742.1"/>
    </source>
</evidence>
<dbReference type="Pfam" id="PF13614">
    <property type="entry name" value="AAA_31"/>
    <property type="match status" value="1"/>
</dbReference>
<dbReference type="GO" id="GO:0009898">
    <property type="term" value="C:cytoplasmic side of plasma membrane"/>
    <property type="evidence" value="ECO:0007669"/>
    <property type="project" value="TreeGrafter"/>
</dbReference>
<dbReference type="STRING" id="569882.SAMN04490248_1347"/>
<dbReference type="Gene3D" id="3.40.50.2300">
    <property type="match status" value="1"/>
</dbReference>
<dbReference type="Gene3D" id="3.40.50.300">
    <property type="entry name" value="P-loop containing nucleotide triphosphate hydrolases"/>
    <property type="match status" value="1"/>
</dbReference>
<proteinExistence type="predicted"/>
<dbReference type="AlphaFoldDB" id="A0A1H8VTJ0"/>
<feature type="domain" description="AAA" evidence="4">
    <location>
        <begin position="159"/>
        <end position="319"/>
    </location>
</feature>
<gene>
    <name evidence="5" type="ORF">SAMN04490248_1347</name>
</gene>
<reference evidence="5 6" key="1">
    <citation type="submission" date="2016-10" db="EMBL/GenBank/DDBJ databases">
        <authorList>
            <person name="de Groot N.N."/>
        </authorList>
    </citation>
    <scope>NUCLEOTIDE SEQUENCE [LARGE SCALE GENOMIC DNA]</scope>
    <source>
        <strain evidence="5 6">DSM 27842</strain>
    </source>
</reference>
<dbReference type="InterPro" id="IPR050625">
    <property type="entry name" value="ParA/MinD_ATPase"/>
</dbReference>